<accession>A0A2S7N4V0</accession>
<evidence type="ECO:0000256" key="1">
    <source>
        <dbReference type="SAM" id="Phobius"/>
    </source>
</evidence>
<dbReference type="AlphaFoldDB" id="A0A2S7N4V0"/>
<proteinExistence type="predicted"/>
<evidence type="ECO:0000313" key="3">
    <source>
        <dbReference type="Proteomes" id="UP000239663"/>
    </source>
</evidence>
<keyword evidence="1" id="KW-1133">Transmembrane helix</keyword>
<feature type="transmembrane region" description="Helical" evidence="1">
    <location>
        <begin position="224"/>
        <end position="247"/>
    </location>
</feature>
<organism evidence="2 3">
    <name type="scientific">Pradoshia eiseniae</name>
    <dbReference type="NCBI Taxonomy" id="2064768"/>
    <lineage>
        <taxon>Bacteria</taxon>
        <taxon>Bacillati</taxon>
        <taxon>Bacillota</taxon>
        <taxon>Bacilli</taxon>
        <taxon>Bacillales</taxon>
        <taxon>Bacillaceae</taxon>
        <taxon>Pradoshia</taxon>
    </lineage>
</organism>
<keyword evidence="1" id="KW-0812">Transmembrane</keyword>
<dbReference type="EMBL" id="PKOZ01000001">
    <property type="protein sequence ID" value="PQD97058.1"/>
    <property type="molecule type" value="Genomic_DNA"/>
</dbReference>
<dbReference type="Proteomes" id="UP000239663">
    <property type="component" value="Unassembled WGS sequence"/>
</dbReference>
<gene>
    <name evidence="2" type="ORF">CYL18_04065</name>
</gene>
<reference evidence="2 3" key="1">
    <citation type="submission" date="2017-12" db="EMBL/GenBank/DDBJ databases">
        <title>Taxonomic description and draft genome of Pradoshia cofamensis Gen. nov., sp. nov., a thermotolerant bacillale isolated from anterior gut of earthworm Eisenia fetida.</title>
        <authorList>
            <person name="Saha T."/>
            <person name="Chakraborty R."/>
        </authorList>
    </citation>
    <scope>NUCLEOTIDE SEQUENCE [LARGE SCALE GENOMIC DNA]</scope>
    <source>
        <strain evidence="2 3">EAG3</strain>
    </source>
</reference>
<evidence type="ECO:0008006" key="4">
    <source>
        <dbReference type="Google" id="ProtNLM"/>
    </source>
</evidence>
<name>A0A2S7N4V0_9BACI</name>
<protein>
    <recommendedName>
        <fullName evidence="4">ABC transporter permease</fullName>
    </recommendedName>
</protein>
<dbReference type="PANTHER" id="PTHR37305">
    <property type="entry name" value="INTEGRAL MEMBRANE PROTEIN-RELATED"/>
    <property type="match status" value="1"/>
</dbReference>
<dbReference type="Pfam" id="PF12730">
    <property type="entry name" value="ABC2_membrane_4"/>
    <property type="match status" value="1"/>
</dbReference>
<evidence type="ECO:0000313" key="2">
    <source>
        <dbReference type="EMBL" id="PQD97058.1"/>
    </source>
</evidence>
<dbReference type="OrthoDB" id="8613028at2"/>
<dbReference type="RefSeq" id="WP_104848153.1">
    <property type="nucleotide sequence ID" value="NZ_PKOZ01000001.1"/>
</dbReference>
<feature type="transmembrane region" description="Helical" evidence="1">
    <location>
        <begin position="94"/>
        <end position="121"/>
    </location>
</feature>
<feature type="transmembrane region" description="Helical" evidence="1">
    <location>
        <begin position="49"/>
        <end position="73"/>
    </location>
</feature>
<keyword evidence="3" id="KW-1185">Reference proteome</keyword>
<feature type="transmembrane region" description="Helical" evidence="1">
    <location>
        <begin position="169"/>
        <end position="187"/>
    </location>
</feature>
<sequence>MISMLVNEHYRLARNRLVQLSFLVMPVIICLLAIFFLDLVKVNNGNMLNYMSIIASTLVVISFLGIGVAGTILSNEFQNGTIKLIMVRPISRAALLFSKWLTVIFYLLYLFILTFVLSMAVGTLLFGFEGFGANGHMFGSILLNYATGFTEALMIVTFTYMVSAVFKNGAFSIGVGMAALVGGKLATEVSRLLEWKGGMMLLFANTKLDQYFFGNKPVYDEMSLTFSLAILGFHFCFFYGVAWWFFVKRDISV</sequence>
<feature type="transmembrane region" description="Helical" evidence="1">
    <location>
        <begin position="20"/>
        <end position="37"/>
    </location>
</feature>
<dbReference type="PANTHER" id="PTHR37305:SF1">
    <property type="entry name" value="MEMBRANE PROTEIN"/>
    <property type="match status" value="1"/>
</dbReference>
<comment type="caution">
    <text evidence="2">The sequence shown here is derived from an EMBL/GenBank/DDBJ whole genome shotgun (WGS) entry which is preliminary data.</text>
</comment>
<keyword evidence="1" id="KW-0472">Membrane</keyword>
<feature type="transmembrane region" description="Helical" evidence="1">
    <location>
        <begin position="141"/>
        <end position="162"/>
    </location>
</feature>